<reference evidence="1 2" key="1">
    <citation type="journal article" date="2022" name="Allergy">
        <title>Genome assembly and annotation of Periplaneta americana reveal a comprehensive cockroach allergen profile.</title>
        <authorList>
            <person name="Wang L."/>
            <person name="Xiong Q."/>
            <person name="Saelim N."/>
            <person name="Wang L."/>
            <person name="Nong W."/>
            <person name="Wan A.T."/>
            <person name="Shi M."/>
            <person name="Liu X."/>
            <person name="Cao Q."/>
            <person name="Hui J.H.L."/>
            <person name="Sookrung N."/>
            <person name="Leung T.F."/>
            <person name="Tungtrongchitr A."/>
            <person name="Tsui S.K.W."/>
        </authorList>
    </citation>
    <scope>NUCLEOTIDE SEQUENCE [LARGE SCALE GENOMIC DNA]</scope>
    <source>
        <strain evidence="1">PWHHKU_190912</strain>
    </source>
</reference>
<dbReference type="Proteomes" id="UP001148838">
    <property type="component" value="Unassembled WGS sequence"/>
</dbReference>
<evidence type="ECO:0000313" key="1">
    <source>
        <dbReference type="EMBL" id="KAJ4427153.1"/>
    </source>
</evidence>
<evidence type="ECO:0000313" key="2">
    <source>
        <dbReference type="Proteomes" id="UP001148838"/>
    </source>
</evidence>
<dbReference type="PANTHER" id="PTHR46601">
    <property type="entry name" value="ULP_PROTEASE DOMAIN-CONTAINING PROTEIN"/>
    <property type="match status" value="1"/>
</dbReference>
<proteinExistence type="predicted"/>
<accession>A0ABQ8RZI5</accession>
<keyword evidence="2" id="KW-1185">Reference proteome</keyword>
<organism evidence="1 2">
    <name type="scientific">Periplaneta americana</name>
    <name type="common">American cockroach</name>
    <name type="synonym">Blatta americana</name>
    <dbReference type="NCBI Taxonomy" id="6978"/>
    <lineage>
        <taxon>Eukaryota</taxon>
        <taxon>Metazoa</taxon>
        <taxon>Ecdysozoa</taxon>
        <taxon>Arthropoda</taxon>
        <taxon>Hexapoda</taxon>
        <taxon>Insecta</taxon>
        <taxon>Pterygota</taxon>
        <taxon>Neoptera</taxon>
        <taxon>Polyneoptera</taxon>
        <taxon>Dictyoptera</taxon>
        <taxon>Blattodea</taxon>
        <taxon>Blattoidea</taxon>
        <taxon>Blattidae</taxon>
        <taxon>Blattinae</taxon>
        <taxon>Periplaneta</taxon>
    </lineage>
</organism>
<dbReference type="EMBL" id="JAJSOF020000038">
    <property type="protein sequence ID" value="KAJ4427153.1"/>
    <property type="molecule type" value="Genomic_DNA"/>
</dbReference>
<gene>
    <name evidence="1" type="ORF">ANN_24769</name>
</gene>
<name>A0ABQ8RZI5_PERAM</name>
<protein>
    <submittedName>
        <fullName evidence="1">Uncharacterized protein</fullName>
    </submittedName>
</protein>
<dbReference type="PANTHER" id="PTHR46601:SF1">
    <property type="entry name" value="ADF-H DOMAIN-CONTAINING PROTEIN"/>
    <property type="match status" value="1"/>
</dbReference>
<comment type="caution">
    <text evidence="1">The sequence shown here is derived from an EMBL/GenBank/DDBJ whole genome shotgun (WGS) entry which is preliminary data.</text>
</comment>
<sequence length="175" mass="20155">MKIRKQKIRQSPGMKHFITIKQEGKKTTVQKRILNMNVMEAYRHFKEENPRLKTGKSTFANLRPTHVRVMSEKDHAVCCCKYHENFQFLLDAFHVLGCNLPKVDIIVKDSVCLWIPSCCLGECNKCGDAEAFVSERVKNVDLNSTITYYQWNAESKKTAISCTVREANIALLEQL</sequence>